<feature type="domain" description="SCAN box" evidence="8">
    <location>
        <begin position="25"/>
        <end position="106"/>
    </location>
</feature>
<dbReference type="OrthoDB" id="6077919at2759"/>
<dbReference type="AlphaFoldDB" id="A0A1A6H9W4"/>
<organism evidence="9 10">
    <name type="scientific">Neotoma lepida</name>
    <name type="common">Desert woodrat</name>
    <dbReference type="NCBI Taxonomy" id="56216"/>
    <lineage>
        <taxon>Eukaryota</taxon>
        <taxon>Metazoa</taxon>
        <taxon>Chordata</taxon>
        <taxon>Craniata</taxon>
        <taxon>Vertebrata</taxon>
        <taxon>Euteleostomi</taxon>
        <taxon>Mammalia</taxon>
        <taxon>Eutheria</taxon>
        <taxon>Euarchontoglires</taxon>
        <taxon>Glires</taxon>
        <taxon>Rodentia</taxon>
        <taxon>Myomorpha</taxon>
        <taxon>Muroidea</taxon>
        <taxon>Cricetidae</taxon>
        <taxon>Neotominae</taxon>
        <taxon>Neotoma</taxon>
    </lineage>
</organism>
<dbReference type="PROSITE" id="PS50804">
    <property type="entry name" value="SCAN_BOX"/>
    <property type="match status" value="1"/>
</dbReference>
<dbReference type="EMBL" id="LZPO01044434">
    <property type="protein sequence ID" value="OBS74397.1"/>
    <property type="molecule type" value="Genomic_DNA"/>
</dbReference>
<reference evidence="9 10" key="1">
    <citation type="submission" date="2016-06" db="EMBL/GenBank/DDBJ databases">
        <title>The Draft Genome Sequence and Annotation of the Desert Woodrat Neotoma lepida.</title>
        <authorList>
            <person name="Campbell M."/>
            <person name="Oakeson K.F."/>
            <person name="Yandell M."/>
            <person name="Halpert J.R."/>
            <person name="Dearing D."/>
        </authorList>
    </citation>
    <scope>NUCLEOTIDE SEQUENCE [LARGE SCALE GENOMIC DNA]</scope>
    <source>
        <strain evidence="9">417</strain>
        <tissue evidence="9">Liver</tissue>
    </source>
</reference>
<keyword evidence="10" id="KW-1185">Reference proteome</keyword>
<evidence type="ECO:0000313" key="10">
    <source>
        <dbReference type="Proteomes" id="UP000092124"/>
    </source>
</evidence>
<proteinExistence type="predicted"/>
<evidence type="ECO:0000259" key="8">
    <source>
        <dbReference type="PROSITE" id="PS50804"/>
    </source>
</evidence>
<dbReference type="Proteomes" id="UP000092124">
    <property type="component" value="Unassembled WGS sequence"/>
</dbReference>
<dbReference type="PANTHER" id="PTHR45935">
    <property type="entry name" value="PROTEIN ZBED8-RELATED"/>
    <property type="match status" value="1"/>
</dbReference>
<dbReference type="InterPro" id="IPR050916">
    <property type="entry name" value="SCAN-C2H2_zinc_finger"/>
</dbReference>
<evidence type="ECO:0000256" key="5">
    <source>
        <dbReference type="ARBA" id="ARBA00023242"/>
    </source>
</evidence>
<dbReference type="GO" id="GO:0005634">
    <property type="term" value="C:nucleus"/>
    <property type="evidence" value="ECO:0007669"/>
    <property type="project" value="UniProtKB-SubCell"/>
</dbReference>
<keyword evidence="4" id="KW-0862">Zinc</keyword>
<comment type="subcellular location">
    <subcellularLocation>
        <location evidence="6">Nucleus</location>
    </subcellularLocation>
</comment>
<keyword evidence="3" id="KW-0863">Zinc-finger</keyword>
<evidence type="ECO:0000256" key="1">
    <source>
        <dbReference type="ARBA" id="ARBA00022723"/>
    </source>
</evidence>
<dbReference type="InterPro" id="IPR003309">
    <property type="entry name" value="SCAN_dom"/>
</dbReference>
<evidence type="ECO:0000256" key="6">
    <source>
        <dbReference type="PROSITE-ProRule" id="PRU00187"/>
    </source>
</evidence>
<protein>
    <recommendedName>
        <fullName evidence="8">SCAN box domain-containing protein</fullName>
    </recommendedName>
</protein>
<dbReference type="Gene3D" id="1.10.4020.10">
    <property type="entry name" value="DNA breaking-rejoining enzymes"/>
    <property type="match status" value="1"/>
</dbReference>
<evidence type="ECO:0000256" key="4">
    <source>
        <dbReference type="ARBA" id="ARBA00022833"/>
    </source>
</evidence>
<keyword evidence="5 6" id="KW-0539">Nucleus</keyword>
<name>A0A1A6H9W4_NEOLE</name>
<sequence>MRLRKLFRKRDPQPQEHDTPWEVSHQRFTQFRYEEAPGPREAFCQLWELCSQWLRPQTRSVEQILAVFVLEKFLQILPADTESGRSTLSLETRERLFTLVENLPKDNREAENQTKRIIRLPYHLGRDQLHLLSRE</sequence>
<evidence type="ECO:0000313" key="9">
    <source>
        <dbReference type="EMBL" id="OBS74397.1"/>
    </source>
</evidence>
<keyword evidence="2" id="KW-0677">Repeat</keyword>
<dbReference type="PANTHER" id="PTHR45935:SF15">
    <property type="entry name" value="SCAN BOX DOMAIN-CONTAINING PROTEIN"/>
    <property type="match status" value="1"/>
</dbReference>
<feature type="region of interest" description="Disordered" evidence="7">
    <location>
        <begin position="1"/>
        <end position="21"/>
    </location>
</feature>
<dbReference type="STRING" id="56216.A0A1A6H9W4"/>
<evidence type="ECO:0000256" key="2">
    <source>
        <dbReference type="ARBA" id="ARBA00022737"/>
    </source>
</evidence>
<comment type="caution">
    <text evidence="9">The sequence shown here is derived from an EMBL/GenBank/DDBJ whole genome shotgun (WGS) entry which is preliminary data.</text>
</comment>
<accession>A0A1A6H9W4</accession>
<dbReference type="GO" id="GO:0008270">
    <property type="term" value="F:zinc ion binding"/>
    <property type="evidence" value="ECO:0007669"/>
    <property type="project" value="UniProtKB-KW"/>
</dbReference>
<dbReference type="InterPro" id="IPR038269">
    <property type="entry name" value="SCAN_sf"/>
</dbReference>
<dbReference type="SMART" id="SM00431">
    <property type="entry name" value="SCAN"/>
    <property type="match status" value="1"/>
</dbReference>
<keyword evidence="1" id="KW-0479">Metal-binding</keyword>
<evidence type="ECO:0000256" key="7">
    <source>
        <dbReference type="SAM" id="MobiDB-lite"/>
    </source>
</evidence>
<feature type="compositionally biased region" description="Basic and acidic residues" evidence="7">
    <location>
        <begin position="9"/>
        <end position="20"/>
    </location>
</feature>
<dbReference type="SUPFAM" id="SSF47353">
    <property type="entry name" value="Retrovirus capsid dimerization domain-like"/>
    <property type="match status" value="1"/>
</dbReference>
<gene>
    <name evidence="9" type="ORF">A6R68_15071</name>
</gene>
<dbReference type="Pfam" id="PF02023">
    <property type="entry name" value="SCAN"/>
    <property type="match status" value="1"/>
</dbReference>
<evidence type="ECO:0000256" key="3">
    <source>
        <dbReference type="ARBA" id="ARBA00022771"/>
    </source>
</evidence>